<dbReference type="AlphaFoldDB" id="A0A0D2E870"/>
<evidence type="ECO:0000313" key="2">
    <source>
        <dbReference type="EMBL" id="KIW70492.1"/>
    </source>
</evidence>
<accession>A0A0D2E870</accession>
<feature type="region of interest" description="Disordered" evidence="1">
    <location>
        <begin position="180"/>
        <end position="207"/>
    </location>
</feature>
<organism evidence="2 3">
    <name type="scientific">Phialophora macrospora</name>
    <dbReference type="NCBI Taxonomy" id="1851006"/>
    <lineage>
        <taxon>Eukaryota</taxon>
        <taxon>Fungi</taxon>
        <taxon>Dikarya</taxon>
        <taxon>Ascomycota</taxon>
        <taxon>Pezizomycotina</taxon>
        <taxon>Eurotiomycetes</taxon>
        <taxon>Chaetothyriomycetidae</taxon>
        <taxon>Chaetothyriales</taxon>
        <taxon>Herpotrichiellaceae</taxon>
        <taxon>Phialophora</taxon>
    </lineage>
</organism>
<sequence>MAYRSAWCAPEVHEVRRQPPETSRLTAHWRPQRSVVPRDKGKAVLTKRMLSASPLRTIDTNRMSPGKARPVLSATASIASRTSSLPATPLDEIPENLWPRVLRTATTPEASTPELSIDEITSTRLSLDDQAILTTLPKNGDRKEGQTYRAVSRSTFGSMWEENNSRFKKMTKKLKNIPSGLFTRKDRPSRETLTPATTRIIPSQEPSLPQLELTPELYIPTTRMSSNSGNSTHSKPVPLMDYECKPKKSDPESRQEEMAKISSLIRKDLHEARNRDCILPSSRTGIVEPLPPHFLRAPTYNSTASASAGNLAQVAEDRLLHGPRSLKANSRHGIGRATSVGSVEEMRTHAFGSRRTNRPSLSSFPLNHNSAPSISRTSYSTCRPATHSGSVSSISATLVPQKPLLFMDGRSTGSESLWRIPDLRKPQSTSSSARPISNGAAAGNIHGDDPTPSTNSRPVADIGVGFGDLPEYSKIPLCVPRRVEPSRHSRNSEEDGLAEDNQWLSRHSEMTVSTPTFSDRSFGSLSLHGQWSIRSHLERQAMEWEQEKEHVVRGSRAMALYATLFRGGRQ</sequence>
<evidence type="ECO:0000313" key="3">
    <source>
        <dbReference type="Proteomes" id="UP000054266"/>
    </source>
</evidence>
<feature type="compositionally biased region" description="Basic and acidic residues" evidence="1">
    <location>
        <begin position="242"/>
        <end position="255"/>
    </location>
</feature>
<feature type="compositionally biased region" description="Polar residues" evidence="1">
    <location>
        <begin position="191"/>
        <end position="207"/>
    </location>
</feature>
<feature type="compositionally biased region" description="Polar residues" evidence="1">
    <location>
        <begin position="358"/>
        <end position="381"/>
    </location>
</feature>
<feature type="compositionally biased region" description="Polar residues" evidence="1">
    <location>
        <begin position="222"/>
        <end position="234"/>
    </location>
</feature>
<keyword evidence="3" id="KW-1185">Reference proteome</keyword>
<feature type="region of interest" description="Disordered" evidence="1">
    <location>
        <begin position="423"/>
        <end position="458"/>
    </location>
</feature>
<proteinExistence type="predicted"/>
<feature type="region of interest" description="Disordered" evidence="1">
    <location>
        <begin position="483"/>
        <end position="504"/>
    </location>
</feature>
<feature type="region of interest" description="Disordered" evidence="1">
    <location>
        <begin position="350"/>
        <end position="381"/>
    </location>
</feature>
<feature type="compositionally biased region" description="Basic and acidic residues" evidence="1">
    <location>
        <begin position="483"/>
        <end position="493"/>
    </location>
</feature>
<dbReference type="EMBL" id="KN846957">
    <property type="protein sequence ID" value="KIW70492.1"/>
    <property type="molecule type" value="Genomic_DNA"/>
</dbReference>
<gene>
    <name evidence="2" type="ORF">PV04_02756</name>
</gene>
<reference evidence="2 3" key="1">
    <citation type="submission" date="2015-01" db="EMBL/GenBank/DDBJ databases">
        <title>The Genome Sequence of Capronia semiimmersa CBS27337.</title>
        <authorList>
            <consortium name="The Broad Institute Genomics Platform"/>
            <person name="Cuomo C."/>
            <person name="de Hoog S."/>
            <person name="Gorbushina A."/>
            <person name="Stielow B."/>
            <person name="Teixiera M."/>
            <person name="Abouelleil A."/>
            <person name="Chapman S.B."/>
            <person name="Priest M."/>
            <person name="Young S.K."/>
            <person name="Wortman J."/>
            <person name="Nusbaum C."/>
            <person name="Birren B."/>
        </authorList>
    </citation>
    <scope>NUCLEOTIDE SEQUENCE [LARGE SCALE GENOMIC DNA]</scope>
    <source>
        <strain evidence="2 3">CBS 27337</strain>
    </source>
</reference>
<protein>
    <submittedName>
        <fullName evidence="2">Uncharacterized protein</fullName>
    </submittedName>
</protein>
<dbReference type="Proteomes" id="UP000054266">
    <property type="component" value="Unassembled WGS sequence"/>
</dbReference>
<name>A0A0D2E870_9EURO</name>
<evidence type="ECO:0000256" key="1">
    <source>
        <dbReference type="SAM" id="MobiDB-lite"/>
    </source>
</evidence>
<feature type="compositionally biased region" description="Polar residues" evidence="1">
    <location>
        <begin position="426"/>
        <end position="435"/>
    </location>
</feature>
<feature type="region of interest" description="Disordered" evidence="1">
    <location>
        <begin position="221"/>
        <end position="255"/>
    </location>
</feature>
<dbReference type="HOGENOM" id="CLU_479819_0_0_1"/>